<name>A0A0R0LSM7_9MICR</name>
<proteinExistence type="predicted"/>
<keyword evidence="2" id="KW-1185">Reference proteome</keyword>
<protein>
    <submittedName>
        <fullName evidence="1">Uncharacterized protein</fullName>
    </submittedName>
</protein>
<reference evidence="1 2" key="1">
    <citation type="submission" date="2015-07" db="EMBL/GenBank/DDBJ databases">
        <title>The genome of Pseudoloma neurophilia, a relevant intracellular parasite of the zebrafish.</title>
        <authorList>
            <person name="Ndikumana S."/>
            <person name="Pelin A."/>
            <person name="Sanders J."/>
            <person name="Corradi N."/>
        </authorList>
    </citation>
    <scope>NUCLEOTIDE SEQUENCE [LARGE SCALE GENOMIC DNA]</scope>
    <source>
        <strain evidence="1 2">MK1</strain>
    </source>
</reference>
<accession>A0A0R0LSM7</accession>
<feature type="non-terminal residue" evidence="1">
    <location>
        <position position="1"/>
    </location>
</feature>
<gene>
    <name evidence="1" type="ORF">M153_54030002</name>
</gene>
<organism evidence="1 2">
    <name type="scientific">Pseudoloma neurophilia</name>
    <dbReference type="NCBI Taxonomy" id="146866"/>
    <lineage>
        <taxon>Eukaryota</taxon>
        <taxon>Fungi</taxon>
        <taxon>Fungi incertae sedis</taxon>
        <taxon>Microsporidia</taxon>
        <taxon>Pseudoloma</taxon>
    </lineage>
</organism>
<sequence length="45" mass="5137">QIKIKLKKIAMVTPCPPTFKKARPVFFHFIPTTSMIGQLTQICFS</sequence>
<comment type="caution">
    <text evidence="1">The sequence shown here is derived from an EMBL/GenBank/DDBJ whole genome shotgun (WGS) entry which is preliminary data.</text>
</comment>
<dbReference type="VEuPathDB" id="MicrosporidiaDB:M153_54030002"/>
<dbReference type="Proteomes" id="UP000051530">
    <property type="component" value="Unassembled WGS sequence"/>
</dbReference>
<dbReference type="EMBL" id="LGUB01000891">
    <property type="protein sequence ID" value="KRH92489.1"/>
    <property type="molecule type" value="Genomic_DNA"/>
</dbReference>
<evidence type="ECO:0000313" key="1">
    <source>
        <dbReference type="EMBL" id="KRH92489.1"/>
    </source>
</evidence>
<dbReference type="AlphaFoldDB" id="A0A0R0LSM7"/>
<evidence type="ECO:0000313" key="2">
    <source>
        <dbReference type="Proteomes" id="UP000051530"/>
    </source>
</evidence>